<organism evidence="7 8">
    <name type="scientific">Dichotomicrobium thermohalophilum</name>
    <dbReference type="NCBI Taxonomy" id="933063"/>
    <lineage>
        <taxon>Bacteria</taxon>
        <taxon>Pseudomonadati</taxon>
        <taxon>Pseudomonadota</taxon>
        <taxon>Alphaproteobacteria</taxon>
        <taxon>Hyphomicrobiales</taxon>
        <taxon>Hyphomicrobiaceae</taxon>
        <taxon>Dichotomicrobium</taxon>
    </lineage>
</organism>
<accession>A0A397Q5L8</accession>
<dbReference type="GO" id="GO:0008168">
    <property type="term" value="F:methyltransferase activity"/>
    <property type="evidence" value="ECO:0007669"/>
    <property type="project" value="UniProtKB-KW"/>
</dbReference>
<comment type="caution">
    <text evidence="7">The sequence shown here is derived from an EMBL/GenBank/DDBJ whole genome shotgun (WGS) entry which is preliminary data.</text>
</comment>
<dbReference type="GO" id="GO:0032259">
    <property type="term" value="P:methylation"/>
    <property type="evidence" value="ECO:0007669"/>
    <property type="project" value="UniProtKB-KW"/>
</dbReference>
<dbReference type="RefSeq" id="WP_119061358.1">
    <property type="nucleotide sequence ID" value="NZ_QXDF01000001.1"/>
</dbReference>
<evidence type="ECO:0000313" key="8">
    <source>
        <dbReference type="Proteomes" id="UP000266273"/>
    </source>
</evidence>
<comment type="similarity">
    <text evidence="1">Belongs to the CFA/CMAS family.</text>
</comment>
<dbReference type="PANTHER" id="PTHR43667:SF2">
    <property type="entry name" value="FATTY ACID C-METHYL TRANSFERASE"/>
    <property type="match status" value="1"/>
</dbReference>
<evidence type="ECO:0000256" key="1">
    <source>
        <dbReference type="ARBA" id="ARBA00010815"/>
    </source>
</evidence>
<proteinExistence type="inferred from homology"/>
<keyword evidence="2" id="KW-0489">Methyltransferase</keyword>
<dbReference type="PANTHER" id="PTHR43667">
    <property type="entry name" value="CYCLOPROPANE-FATTY-ACYL-PHOSPHOLIPID SYNTHASE"/>
    <property type="match status" value="1"/>
</dbReference>
<keyword evidence="5" id="KW-0443">Lipid metabolism</keyword>
<dbReference type="CDD" id="cd02440">
    <property type="entry name" value="AdoMet_MTases"/>
    <property type="match status" value="1"/>
</dbReference>
<dbReference type="PIRSF" id="PIRSF003085">
    <property type="entry name" value="CMAS"/>
    <property type="match status" value="1"/>
</dbReference>
<evidence type="ECO:0000256" key="4">
    <source>
        <dbReference type="ARBA" id="ARBA00022691"/>
    </source>
</evidence>
<evidence type="ECO:0000256" key="5">
    <source>
        <dbReference type="ARBA" id="ARBA00023098"/>
    </source>
</evidence>
<evidence type="ECO:0000313" key="7">
    <source>
        <dbReference type="EMBL" id="RIA56576.1"/>
    </source>
</evidence>
<dbReference type="InterPro" id="IPR029063">
    <property type="entry name" value="SAM-dependent_MTases_sf"/>
</dbReference>
<keyword evidence="8" id="KW-1185">Reference proteome</keyword>
<evidence type="ECO:0000256" key="2">
    <source>
        <dbReference type="ARBA" id="ARBA00022603"/>
    </source>
</evidence>
<dbReference type="Proteomes" id="UP000266273">
    <property type="component" value="Unassembled WGS sequence"/>
</dbReference>
<evidence type="ECO:0000256" key="6">
    <source>
        <dbReference type="PIRSR" id="PIRSR003085-1"/>
    </source>
</evidence>
<dbReference type="Gene3D" id="3.40.50.150">
    <property type="entry name" value="Vaccinia Virus protein VP39"/>
    <property type="match status" value="1"/>
</dbReference>
<sequence length="406" mass="46595">MPHDRHNAPPPPDTLRARLIFAGCERALKNLRRGSAELILPCGSRRVFRGQADGVHATLHLRNFGVFWKSLRRGTVGFGESYIDGDFETPNLADVFRFFLDNKPDLKQAGRGWFKVRRQDKRFHQRRRNSVQGAKRNIVDHYDLGNDFYAQWLDETMTYSSAYFTAPGQSLADAQRAKYDKVLEALGEGAEGRILEIGCGWGGFAERAGRQGAQVDGITISDAQLAYAQKRIDAAGLSNICRVEHQDYRHTTGKYDGIVSIEMIEAVGEEHWPRYFQTIYDRLRRGGHAVLQCITIAEDFFETYRRQVDFIQRYIFPGGMLPSHSAIRREAERAGLALEGVETFGDSYARTLWTWRENFHARWPAIRSLGFDERFRRLWDYYLTYCAVGFERGTINVGLYKLTRPA</sequence>
<dbReference type="InterPro" id="IPR003333">
    <property type="entry name" value="CMAS"/>
</dbReference>
<dbReference type="Pfam" id="PF02353">
    <property type="entry name" value="CMAS"/>
    <property type="match status" value="1"/>
</dbReference>
<keyword evidence="4" id="KW-0949">S-adenosyl-L-methionine</keyword>
<dbReference type="SUPFAM" id="SSF53335">
    <property type="entry name" value="S-adenosyl-L-methionine-dependent methyltransferases"/>
    <property type="match status" value="1"/>
</dbReference>
<name>A0A397Q5L8_9HYPH</name>
<feature type="active site" evidence="6">
    <location>
        <position position="386"/>
    </location>
</feature>
<dbReference type="OrthoDB" id="9782855at2"/>
<reference evidence="7 8" key="1">
    <citation type="submission" date="2018-08" db="EMBL/GenBank/DDBJ databases">
        <title>Genomic Encyclopedia of Archaeal and Bacterial Type Strains, Phase II (KMG-II): from individual species to whole genera.</title>
        <authorList>
            <person name="Goeker M."/>
        </authorList>
    </citation>
    <scope>NUCLEOTIDE SEQUENCE [LARGE SCALE GENOMIC DNA]</scope>
    <source>
        <strain evidence="7 8">DSM 5002</strain>
    </source>
</reference>
<keyword evidence="3" id="KW-0808">Transferase</keyword>
<dbReference type="InterPro" id="IPR050723">
    <property type="entry name" value="CFA/CMAS"/>
</dbReference>
<dbReference type="EMBL" id="QXDF01000001">
    <property type="protein sequence ID" value="RIA56576.1"/>
    <property type="molecule type" value="Genomic_DNA"/>
</dbReference>
<gene>
    <name evidence="7" type="ORF">BXY53_1682</name>
</gene>
<protein>
    <submittedName>
        <fullName evidence="7">Cyclopropane-fatty-acyl-phospholipid synthase</fullName>
    </submittedName>
</protein>
<evidence type="ECO:0000256" key="3">
    <source>
        <dbReference type="ARBA" id="ARBA00022679"/>
    </source>
</evidence>
<dbReference type="AlphaFoldDB" id="A0A397Q5L8"/>
<dbReference type="GO" id="GO:0008610">
    <property type="term" value="P:lipid biosynthetic process"/>
    <property type="evidence" value="ECO:0007669"/>
    <property type="project" value="InterPro"/>
</dbReference>